<dbReference type="Gene3D" id="2.60.40.10">
    <property type="entry name" value="Immunoglobulins"/>
    <property type="match status" value="1"/>
</dbReference>
<feature type="domain" description="IPT/TIG" evidence="4">
    <location>
        <begin position="45"/>
        <end position="125"/>
    </location>
</feature>
<keyword evidence="3" id="KW-1133">Transmembrane helix</keyword>
<dbReference type="PROSITE" id="PS51125">
    <property type="entry name" value="NHL"/>
    <property type="match status" value="1"/>
</dbReference>
<evidence type="ECO:0000259" key="4">
    <source>
        <dbReference type="Pfam" id="PF01833"/>
    </source>
</evidence>
<keyword evidence="3" id="KW-0472">Membrane</keyword>
<evidence type="ECO:0000256" key="1">
    <source>
        <dbReference type="ARBA" id="ARBA00022737"/>
    </source>
</evidence>
<dbReference type="Gene3D" id="2.120.10.30">
    <property type="entry name" value="TolB, C-terminal domain"/>
    <property type="match status" value="1"/>
</dbReference>
<name>A0ABV9KVY2_9BACT</name>
<feature type="repeat" description="NHL" evidence="2">
    <location>
        <begin position="398"/>
        <end position="435"/>
    </location>
</feature>
<sequence>MKKKSDLLFKIGVFFTFLIPIFFQNCKENENIGLAYDPKMPIVCEEFFPDSGGVGTQLIIRGSNFGIDTSLVRVSVNGKNAAVIGVNETVIYAVVPRRADVGPVEVTIGKDNEKQAHTFPNNFEYRFSQVVSTLCGHTKNDGSSEVINGTLEDAWLVMPRTLTVDNEGDLYLIEEGRGLRVISQSRNEVTSPFRGSGGMSNAVMLDFSADYNTLYITNEVWDDNGIGLFTTTRDNGFMNARSLIKQKQASDVAVNPVDGTLFYACKPGGSVYRYDFETKTSTLVTTLGGDNFISMTFTPDGKILYLMGADTNAIYKSIYNFTTKGLENPTVFAGTQFSAGYADGVGTAAQFRVPFQGAVDEDGNLYVAEFNHVIRKITPDGVVSTFAGVPERSGYIDGKPSQARFKEPMGVAVDKEGTVYVADRGNHRIRMIKYD</sequence>
<reference evidence="7" key="1">
    <citation type="journal article" date="2019" name="Int. J. Syst. Evol. Microbiol.">
        <title>The Global Catalogue of Microorganisms (GCM) 10K type strain sequencing project: providing services to taxonomists for standard genome sequencing and annotation.</title>
        <authorList>
            <consortium name="The Broad Institute Genomics Platform"/>
            <consortium name="The Broad Institute Genome Sequencing Center for Infectious Disease"/>
            <person name="Wu L."/>
            <person name="Ma J."/>
        </authorList>
    </citation>
    <scope>NUCLEOTIDE SEQUENCE [LARGE SCALE GENOMIC DNA]</scope>
    <source>
        <strain evidence="7">CCUG 66188</strain>
    </source>
</reference>
<gene>
    <name evidence="6" type="ORF">ACFO6W_08495</name>
</gene>
<dbReference type="CDD" id="cd00603">
    <property type="entry name" value="IPT_PCSR"/>
    <property type="match status" value="1"/>
</dbReference>
<dbReference type="RefSeq" id="WP_379995280.1">
    <property type="nucleotide sequence ID" value="NZ_JBHSGN010000062.1"/>
</dbReference>
<organism evidence="6 7">
    <name type="scientific">Dysgonomonas termitidis</name>
    <dbReference type="NCBI Taxonomy" id="1516126"/>
    <lineage>
        <taxon>Bacteria</taxon>
        <taxon>Pseudomonadati</taxon>
        <taxon>Bacteroidota</taxon>
        <taxon>Bacteroidia</taxon>
        <taxon>Bacteroidales</taxon>
        <taxon>Dysgonomonadaceae</taxon>
        <taxon>Dysgonomonas</taxon>
    </lineage>
</organism>
<dbReference type="SUPFAM" id="SSF63829">
    <property type="entry name" value="Calcium-dependent phosphotriesterase"/>
    <property type="match status" value="1"/>
</dbReference>
<dbReference type="PANTHER" id="PTHR13833:SF71">
    <property type="entry name" value="NHL DOMAIN-CONTAINING PROTEIN"/>
    <property type="match status" value="1"/>
</dbReference>
<dbReference type="InterPro" id="IPR013783">
    <property type="entry name" value="Ig-like_fold"/>
</dbReference>
<dbReference type="Pfam" id="PF01833">
    <property type="entry name" value="TIG"/>
    <property type="match status" value="1"/>
</dbReference>
<evidence type="ECO:0000256" key="2">
    <source>
        <dbReference type="PROSITE-ProRule" id="PRU00504"/>
    </source>
</evidence>
<evidence type="ECO:0000313" key="6">
    <source>
        <dbReference type="EMBL" id="MFC4673726.1"/>
    </source>
</evidence>
<dbReference type="InterPro" id="IPR001258">
    <property type="entry name" value="NHL_repeat"/>
</dbReference>
<protein>
    <submittedName>
        <fullName evidence="6">SMP-30/gluconolactonase/LRE family protein</fullName>
    </submittedName>
</protein>
<evidence type="ECO:0000313" key="7">
    <source>
        <dbReference type="Proteomes" id="UP001596023"/>
    </source>
</evidence>
<dbReference type="InterPro" id="IPR014756">
    <property type="entry name" value="Ig_E-set"/>
</dbReference>
<proteinExistence type="predicted"/>
<evidence type="ECO:0000259" key="5">
    <source>
        <dbReference type="Pfam" id="PF08450"/>
    </source>
</evidence>
<dbReference type="Pfam" id="PF01436">
    <property type="entry name" value="NHL"/>
    <property type="match status" value="1"/>
</dbReference>
<keyword evidence="1" id="KW-0677">Repeat</keyword>
<dbReference type="InterPro" id="IPR011042">
    <property type="entry name" value="6-blade_b-propeller_TolB-like"/>
</dbReference>
<feature type="transmembrane region" description="Helical" evidence="3">
    <location>
        <begin position="7"/>
        <end position="23"/>
    </location>
</feature>
<dbReference type="Proteomes" id="UP001596023">
    <property type="component" value="Unassembled WGS sequence"/>
</dbReference>
<dbReference type="InterPro" id="IPR002909">
    <property type="entry name" value="IPT_dom"/>
</dbReference>
<keyword evidence="3" id="KW-0812">Transmembrane</keyword>
<keyword evidence="7" id="KW-1185">Reference proteome</keyword>
<dbReference type="SUPFAM" id="SSF81296">
    <property type="entry name" value="E set domains"/>
    <property type="match status" value="1"/>
</dbReference>
<dbReference type="Pfam" id="PF08450">
    <property type="entry name" value="SGL"/>
    <property type="match status" value="1"/>
</dbReference>
<dbReference type="InterPro" id="IPR013658">
    <property type="entry name" value="SGL"/>
</dbReference>
<feature type="domain" description="SMP-30/Gluconolactonase/LRE-like region" evidence="5">
    <location>
        <begin position="266"/>
        <end position="390"/>
    </location>
</feature>
<dbReference type="EMBL" id="JBHSGN010000062">
    <property type="protein sequence ID" value="MFC4673726.1"/>
    <property type="molecule type" value="Genomic_DNA"/>
</dbReference>
<comment type="caution">
    <text evidence="6">The sequence shown here is derived from an EMBL/GenBank/DDBJ whole genome shotgun (WGS) entry which is preliminary data.</text>
</comment>
<dbReference type="PANTHER" id="PTHR13833">
    <property type="match status" value="1"/>
</dbReference>
<evidence type="ECO:0000256" key="3">
    <source>
        <dbReference type="SAM" id="Phobius"/>
    </source>
</evidence>
<accession>A0ABV9KVY2</accession>